<comment type="caution">
    <text evidence="10">The sequence shown here is derived from an EMBL/GenBank/DDBJ whole genome shotgun (WGS) entry which is preliminary data.</text>
</comment>
<feature type="transmembrane region" description="Helical" evidence="8">
    <location>
        <begin position="20"/>
        <end position="44"/>
    </location>
</feature>
<dbReference type="PANTHER" id="PTHR33908">
    <property type="entry name" value="MANNOSYLTRANSFERASE YKCB-RELATED"/>
    <property type="match status" value="1"/>
</dbReference>
<keyword evidence="11" id="KW-1185">Reference proteome</keyword>
<evidence type="ECO:0000256" key="5">
    <source>
        <dbReference type="ARBA" id="ARBA00022692"/>
    </source>
</evidence>
<dbReference type="EMBL" id="AAXW01000072">
    <property type="protein sequence ID" value="EAZ88651.1"/>
    <property type="molecule type" value="Genomic_DNA"/>
</dbReference>
<sequence>MILQKINLLNSIFYKKKSSINQFLSVFLILLLGLLFRSLIAFWLLPGYDEGYYYLYTKHLDWSYFDHPIFVALTTGFGIWLTGITSPFTLRIGTLILYTGSLFLLYLTSCKLFDQTAGKIALILGSIIPIFQLGFGIITLPDSPLIFFWSAALYCATDEFFTKRNQTYLPSYRLSLLGILIGLACLSKYHGFVLGLCLVGFCLSSNNHRKALISRWTILGLCLFIITLFPLLFWNYQHDWISLKFQLSDRFLPVPNAPEKSYNILNALGVLGINIALLFPTIGFPLWWVMSKSLYFDVYRLLSKKKNVNNLSDKKLFIYWISLPLTLGLIILGGKEQILVTWPIPGYWGMILLLGLYGEQWLNYSKKWVKRWLFGSAIAINTILVLLLLHLNTGTLFISSHNAILGGFLTPETDPTTELIDVKEFRKQVMKSPVLLNHLKQSDFLFTNAYYLAGLIDLALEPLHDIPVTCFSYDRRGFYFWPDTDQWIGKNALYITLKRFHEMPELTDEFRAFFTEMKEIGKIEIKRGGVIVNIFYFYEANNLLRSYVATENSIR</sequence>
<dbReference type="Pfam" id="PF13231">
    <property type="entry name" value="PMT_2"/>
    <property type="match status" value="1"/>
</dbReference>
<dbReference type="eggNOG" id="COG1807">
    <property type="taxonomic scope" value="Bacteria"/>
</dbReference>
<gene>
    <name evidence="10" type="ORF">CY0110_27208</name>
</gene>
<feature type="transmembrane region" description="Helical" evidence="8">
    <location>
        <begin position="340"/>
        <end position="359"/>
    </location>
</feature>
<feature type="transmembrane region" description="Helical" evidence="8">
    <location>
        <begin position="216"/>
        <end position="236"/>
    </location>
</feature>
<feature type="transmembrane region" description="Helical" evidence="8">
    <location>
        <begin position="88"/>
        <end position="108"/>
    </location>
</feature>
<keyword evidence="2" id="KW-1003">Cell membrane</keyword>
<accession>A3IXY2</accession>
<dbReference type="GO" id="GO:0016763">
    <property type="term" value="F:pentosyltransferase activity"/>
    <property type="evidence" value="ECO:0007669"/>
    <property type="project" value="TreeGrafter"/>
</dbReference>
<dbReference type="GO" id="GO:0005886">
    <property type="term" value="C:plasma membrane"/>
    <property type="evidence" value="ECO:0007669"/>
    <property type="project" value="UniProtKB-SubCell"/>
</dbReference>
<evidence type="ECO:0000256" key="2">
    <source>
        <dbReference type="ARBA" id="ARBA00022475"/>
    </source>
</evidence>
<feature type="transmembrane region" description="Helical" evidence="8">
    <location>
        <begin position="174"/>
        <end position="204"/>
    </location>
</feature>
<keyword evidence="7 8" id="KW-0472">Membrane</keyword>
<feature type="transmembrane region" description="Helical" evidence="8">
    <location>
        <begin position="120"/>
        <end position="138"/>
    </location>
</feature>
<keyword evidence="3" id="KW-0328">Glycosyltransferase</keyword>
<dbReference type="InterPro" id="IPR038731">
    <property type="entry name" value="RgtA/B/C-like"/>
</dbReference>
<proteinExistence type="predicted"/>
<keyword evidence="4" id="KW-0808">Transferase</keyword>
<dbReference type="PANTHER" id="PTHR33908:SF11">
    <property type="entry name" value="MEMBRANE PROTEIN"/>
    <property type="match status" value="1"/>
</dbReference>
<feature type="transmembrane region" description="Helical" evidence="8">
    <location>
        <begin position="371"/>
        <end position="391"/>
    </location>
</feature>
<dbReference type="Proteomes" id="UP000003781">
    <property type="component" value="Unassembled WGS sequence"/>
</dbReference>
<protein>
    <recommendedName>
        <fullName evidence="9">Glycosyltransferase RgtA/B/C/D-like domain-containing protein</fullName>
    </recommendedName>
</protein>
<evidence type="ECO:0000256" key="1">
    <source>
        <dbReference type="ARBA" id="ARBA00004651"/>
    </source>
</evidence>
<evidence type="ECO:0000256" key="4">
    <source>
        <dbReference type="ARBA" id="ARBA00022679"/>
    </source>
</evidence>
<evidence type="ECO:0000313" key="10">
    <source>
        <dbReference type="EMBL" id="EAZ88651.1"/>
    </source>
</evidence>
<evidence type="ECO:0000259" key="9">
    <source>
        <dbReference type="Pfam" id="PF13231"/>
    </source>
</evidence>
<evidence type="ECO:0000256" key="6">
    <source>
        <dbReference type="ARBA" id="ARBA00022989"/>
    </source>
</evidence>
<keyword evidence="5 8" id="KW-0812">Transmembrane</keyword>
<dbReference type="InterPro" id="IPR050297">
    <property type="entry name" value="LipidA_mod_glycosyltrf_83"/>
</dbReference>
<feature type="transmembrane region" description="Helical" evidence="8">
    <location>
        <begin position="264"/>
        <end position="295"/>
    </location>
</feature>
<dbReference type="OrthoDB" id="9811222at2"/>
<dbReference type="GO" id="GO:0009103">
    <property type="term" value="P:lipopolysaccharide biosynthetic process"/>
    <property type="evidence" value="ECO:0007669"/>
    <property type="project" value="UniProtKB-ARBA"/>
</dbReference>
<dbReference type="RefSeq" id="WP_008278244.1">
    <property type="nucleotide sequence ID" value="NZ_AAXW01000072.1"/>
</dbReference>
<evidence type="ECO:0000313" key="11">
    <source>
        <dbReference type="Proteomes" id="UP000003781"/>
    </source>
</evidence>
<dbReference type="AlphaFoldDB" id="A3IXY2"/>
<organism evidence="10 11">
    <name type="scientific">Crocosphaera chwakensis CCY0110</name>
    <dbReference type="NCBI Taxonomy" id="391612"/>
    <lineage>
        <taxon>Bacteria</taxon>
        <taxon>Bacillati</taxon>
        <taxon>Cyanobacteriota</taxon>
        <taxon>Cyanophyceae</taxon>
        <taxon>Oscillatoriophycideae</taxon>
        <taxon>Chroococcales</taxon>
        <taxon>Aphanothecaceae</taxon>
        <taxon>Crocosphaera</taxon>
        <taxon>Crocosphaera chwakensis</taxon>
    </lineage>
</organism>
<feature type="transmembrane region" description="Helical" evidence="8">
    <location>
        <begin position="316"/>
        <end position="334"/>
    </location>
</feature>
<comment type="subcellular location">
    <subcellularLocation>
        <location evidence="1">Cell membrane</location>
        <topology evidence="1">Multi-pass membrane protein</topology>
    </subcellularLocation>
</comment>
<reference evidence="10 11" key="1">
    <citation type="submission" date="2007-03" db="EMBL/GenBank/DDBJ databases">
        <authorList>
            <person name="Stal L."/>
            <person name="Ferriera S."/>
            <person name="Johnson J."/>
            <person name="Kravitz S."/>
            <person name="Beeson K."/>
            <person name="Sutton G."/>
            <person name="Rogers Y.-H."/>
            <person name="Friedman R."/>
            <person name="Frazier M."/>
            <person name="Venter J.C."/>
        </authorList>
    </citation>
    <scope>NUCLEOTIDE SEQUENCE [LARGE SCALE GENOMIC DNA]</scope>
    <source>
        <strain evidence="10 11">CCY0110</strain>
    </source>
</reference>
<feature type="domain" description="Glycosyltransferase RgtA/B/C/D-like" evidence="9">
    <location>
        <begin position="66"/>
        <end position="234"/>
    </location>
</feature>
<name>A3IXY2_9CHRO</name>
<evidence type="ECO:0000256" key="7">
    <source>
        <dbReference type="ARBA" id="ARBA00023136"/>
    </source>
</evidence>
<evidence type="ECO:0000256" key="8">
    <source>
        <dbReference type="SAM" id="Phobius"/>
    </source>
</evidence>
<evidence type="ECO:0000256" key="3">
    <source>
        <dbReference type="ARBA" id="ARBA00022676"/>
    </source>
</evidence>
<keyword evidence="6 8" id="KW-1133">Transmembrane helix</keyword>